<protein>
    <recommendedName>
        <fullName evidence="4">WXG100 family type VII secretion target</fullName>
    </recommendedName>
</protein>
<reference evidence="2 3" key="1">
    <citation type="submission" date="2024-10" db="EMBL/GenBank/DDBJ databases">
        <title>The Natural Products Discovery Center: Release of the First 8490 Sequenced Strains for Exploring Actinobacteria Biosynthetic Diversity.</title>
        <authorList>
            <person name="Kalkreuter E."/>
            <person name="Kautsar S.A."/>
            <person name="Yang D."/>
            <person name="Bader C.D."/>
            <person name="Teijaro C.N."/>
            <person name="Fluegel L."/>
            <person name="Davis C.M."/>
            <person name="Simpson J.R."/>
            <person name="Lauterbach L."/>
            <person name="Steele A.D."/>
            <person name="Gui C."/>
            <person name="Meng S."/>
            <person name="Li G."/>
            <person name="Viehrig K."/>
            <person name="Ye F."/>
            <person name="Su P."/>
            <person name="Kiefer A.F."/>
            <person name="Nichols A."/>
            <person name="Cepeda A.J."/>
            <person name="Yan W."/>
            <person name="Fan B."/>
            <person name="Jiang Y."/>
            <person name="Adhikari A."/>
            <person name="Zheng C.-J."/>
            <person name="Schuster L."/>
            <person name="Cowan T.M."/>
            <person name="Smanski M.J."/>
            <person name="Chevrette M.G."/>
            <person name="De Carvalho L.P.S."/>
            <person name="Shen B."/>
        </authorList>
    </citation>
    <scope>NUCLEOTIDE SEQUENCE [LARGE SCALE GENOMIC DNA]</scope>
    <source>
        <strain evidence="2 3">NPDC019275</strain>
    </source>
</reference>
<feature type="compositionally biased region" description="Gly residues" evidence="1">
    <location>
        <begin position="177"/>
        <end position="225"/>
    </location>
</feature>
<feature type="non-terminal residue" evidence="2">
    <location>
        <position position="1"/>
    </location>
</feature>
<accession>A0ABW7XAF0</accession>
<evidence type="ECO:0000256" key="1">
    <source>
        <dbReference type="SAM" id="MobiDB-lite"/>
    </source>
</evidence>
<feature type="region of interest" description="Disordered" evidence="1">
    <location>
        <begin position="349"/>
        <end position="370"/>
    </location>
</feature>
<proteinExistence type="predicted"/>
<evidence type="ECO:0000313" key="2">
    <source>
        <dbReference type="EMBL" id="MFI2478114.1"/>
    </source>
</evidence>
<evidence type="ECO:0008006" key="4">
    <source>
        <dbReference type="Google" id="ProtNLM"/>
    </source>
</evidence>
<evidence type="ECO:0000313" key="3">
    <source>
        <dbReference type="Proteomes" id="UP001611415"/>
    </source>
</evidence>
<keyword evidence="3" id="KW-1185">Reference proteome</keyword>
<feature type="compositionally biased region" description="Basic and acidic residues" evidence="1">
    <location>
        <begin position="140"/>
        <end position="149"/>
    </location>
</feature>
<dbReference type="Proteomes" id="UP001611415">
    <property type="component" value="Unassembled WGS sequence"/>
</dbReference>
<dbReference type="EMBL" id="JBIRYO010000033">
    <property type="protein sequence ID" value="MFI2478114.1"/>
    <property type="molecule type" value="Genomic_DNA"/>
</dbReference>
<gene>
    <name evidence="2" type="ORF">ACH49W_32540</name>
</gene>
<feature type="compositionally biased region" description="Gly residues" evidence="1">
    <location>
        <begin position="151"/>
        <end position="169"/>
    </location>
</feature>
<feature type="region of interest" description="Disordered" evidence="1">
    <location>
        <begin position="120"/>
        <end position="225"/>
    </location>
</feature>
<comment type="caution">
    <text evidence="2">The sequence shown here is derived from an EMBL/GenBank/DDBJ whole genome shotgun (WGS) entry which is preliminary data.</text>
</comment>
<name>A0ABW7XAF0_9NOCA</name>
<sequence length="370" mass="37356">VFTAGHWQGEGAEQAVAFLTKYLDTAKSLENSMVSMSNVIGNTANFMSYVHNNLPFYSEIEVDENRVPTKVGTHNASSHINVIRDFWDTGYDGTGRLGYRDGMSQIMGWVPTFADPIALTAAPPVTPNNGGGGGTGGNDDNNKNNKNGDKQPGGGGGGDKQSETGGGGANPNDKKAGGGTGGDSGSPKTGGEGAGGNKGATGGAGGTNPGGSNGTGGTGGATGGGGMSSSDMLSLFSEVLQLVSSGITALVQLGNQLAAQLGPGLQALAKAVENGSMTVKQALTEASERLERQVDEVEEKLFPPGATGPVDVSFALFPGGGPELRIDFPGRAGSAEPQVFQDFTMARSTTEVPGAPVATEQAGETVEENR</sequence>
<organism evidence="2 3">
    <name type="scientific">Nocardia xishanensis</name>
    <dbReference type="NCBI Taxonomy" id="238964"/>
    <lineage>
        <taxon>Bacteria</taxon>
        <taxon>Bacillati</taxon>
        <taxon>Actinomycetota</taxon>
        <taxon>Actinomycetes</taxon>
        <taxon>Mycobacteriales</taxon>
        <taxon>Nocardiaceae</taxon>
        <taxon>Nocardia</taxon>
    </lineage>
</organism>